<comment type="caution">
    <text evidence="3">The sequence shown here is derived from an EMBL/GenBank/DDBJ whole genome shotgun (WGS) entry which is preliminary data.</text>
</comment>
<accession>A0AAD7CAW4</accession>
<dbReference type="AlphaFoldDB" id="A0AAD7CAW4"/>
<evidence type="ECO:0000256" key="1">
    <source>
        <dbReference type="ARBA" id="ARBA00006802"/>
    </source>
</evidence>
<dbReference type="InterPro" id="IPR019034">
    <property type="entry name" value="UPF0390"/>
</dbReference>
<keyword evidence="4" id="KW-1185">Reference proteome</keyword>
<protein>
    <submittedName>
        <fullName evidence="3">Uncharacterized protein</fullName>
    </submittedName>
</protein>
<dbReference type="PANTHER" id="PTHR16967:SF1">
    <property type="entry name" value="LEYDIG CELL TUMOR 10 KDA PROTEIN HOMOLOG"/>
    <property type="match status" value="1"/>
</dbReference>
<proteinExistence type="inferred from homology"/>
<dbReference type="Proteomes" id="UP001221142">
    <property type="component" value="Unassembled WGS sequence"/>
</dbReference>
<reference evidence="3" key="1">
    <citation type="submission" date="2023-03" db="EMBL/GenBank/DDBJ databases">
        <title>Massive genome expansion in bonnet fungi (Mycena s.s.) driven by repeated elements and novel gene families across ecological guilds.</title>
        <authorList>
            <consortium name="Lawrence Berkeley National Laboratory"/>
            <person name="Harder C.B."/>
            <person name="Miyauchi S."/>
            <person name="Viragh M."/>
            <person name="Kuo A."/>
            <person name="Thoen E."/>
            <person name="Andreopoulos B."/>
            <person name="Lu D."/>
            <person name="Skrede I."/>
            <person name="Drula E."/>
            <person name="Henrissat B."/>
            <person name="Morin E."/>
            <person name="Kohler A."/>
            <person name="Barry K."/>
            <person name="LaButti K."/>
            <person name="Morin E."/>
            <person name="Salamov A."/>
            <person name="Lipzen A."/>
            <person name="Mereny Z."/>
            <person name="Hegedus B."/>
            <person name="Baldrian P."/>
            <person name="Stursova M."/>
            <person name="Weitz H."/>
            <person name="Taylor A."/>
            <person name="Grigoriev I.V."/>
            <person name="Nagy L.G."/>
            <person name="Martin F."/>
            <person name="Kauserud H."/>
        </authorList>
    </citation>
    <scope>NUCLEOTIDE SEQUENCE</scope>
    <source>
        <strain evidence="3">9284</strain>
    </source>
</reference>
<evidence type="ECO:0000313" key="3">
    <source>
        <dbReference type="EMBL" id="KAJ7644047.1"/>
    </source>
</evidence>
<evidence type="ECO:0000256" key="2">
    <source>
        <dbReference type="SAM" id="MobiDB-lite"/>
    </source>
</evidence>
<dbReference type="PANTHER" id="PTHR16967">
    <property type="entry name" value="LEYDIG CELL TUMOR 10 KDA PROTEIN HOMOLOG"/>
    <property type="match status" value="1"/>
</dbReference>
<gene>
    <name evidence="3" type="ORF">FB45DRAFT_896756</name>
</gene>
<feature type="compositionally biased region" description="Low complexity" evidence="2">
    <location>
        <begin position="11"/>
        <end position="26"/>
    </location>
</feature>
<organism evidence="3 4">
    <name type="scientific">Roridomyces roridus</name>
    <dbReference type="NCBI Taxonomy" id="1738132"/>
    <lineage>
        <taxon>Eukaryota</taxon>
        <taxon>Fungi</taxon>
        <taxon>Dikarya</taxon>
        <taxon>Basidiomycota</taxon>
        <taxon>Agaricomycotina</taxon>
        <taxon>Agaricomycetes</taxon>
        <taxon>Agaricomycetidae</taxon>
        <taxon>Agaricales</taxon>
        <taxon>Marasmiineae</taxon>
        <taxon>Mycenaceae</taxon>
        <taxon>Roridomyces</taxon>
    </lineage>
</organism>
<name>A0AAD7CAW4_9AGAR</name>
<dbReference type="Pfam" id="PF09495">
    <property type="entry name" value="DUF2462"/>
    <property type="match status" value="1"/>
</dbReference>
<evidence type="ECO:0000313" key="4">
    <source>
        <dbReference type="Proteomes" id="UP001221142"/>
    </source>
</evidence>
<dbReference type="EMBL" id="JARKIF010000003">
    <property type="protein sequence ID" value="KAJ7644047.1"/>
    <property type="molecule type" value="Genomic_DNA"/>
</dbReference>
<comment type="similarity">
    <text evidence="1">Belongs to the UPF0390 family.</text>
</comment>
<sequence>MAQGKTKGLQAKASSSRQAAKAAAAPKKGKRYIAPKKTILVKQAAMHKNLTAKINKSIEQQMVSAASSGKLTIMKNTAPDASSSKTGKGK</sequence>
<feature type="region of interest" description="Disordered" evidence="2">
    <location>
        <begin position="1"/>
        <end position="29"/>
    </location>
</feature>